<dbReference type="KEGG" id="rgr:FZ934_14490"/>
<dbReference type="InterPro" id="IPR036259">
    <property type="entry name" value="MFS_trans_sf"/>
</dbReference>
<feature type="transmembrane region" description="Helical" evidence="6">
    <location>
        <begin position="49"/>
        <end position="67"/>
    </location>
</feature>
<evidence type="ECO:0000256" key="6">
    <source>
        <dbReference type="SAM" id="Phobius"/>
    </source>
</evidence>
<evidence type="ECO:0000313" key="9">
    <source>
        <dbReference type="Proteomes" id="UP000326881"/>
    </source>
</evidence>
<dbReference type="NCBIfam" id="NF033733">
    <property type="entry name" value="MFS_ArsK"/>
    <property type="match status" value="1"/>
</dbReference>
<dbReference type="OrthoDB" id="7200137at2"/>
<feature type="transmembrane region" description="Helical" evidence="6">
    <location>
        <begin position="308"/>
        <end position="335"/>
    </location>
</feature>
<feature type="transmembrane region" description="Helical" evidence="6">
    <location>
        <begin position="247"/>
        <end position="270"/>
    </location>
</feature>
<dbReference type="Pfam" id="PF07690">
    <property type="entry name" value="MFS_1"/>
    <property type="match status" value="1"/>
</dbReference>
<evidence type="ECO:0000256" key="3">
    <source>
        <dbReference type="ARBA" id="ARBA00022692"/>
    </source>
</evidence>
<feature type="transmembrane region" description="Helical" evidence="6">
    <location>
        <begin position="370"/>
        <end position="391"/>
    </location>
</feature>
<feature type="transmembrane region" description="Helical" evidence="6">
    <location>
        <begin position="218"/>
        <end position="241"/>
    </location>
</feature>
<dbReference type="InterPro" id="IPR020846">
    <property type="entry name" value="MFS_dom"/>
</dbReference>
<keyword evidence="9" id="KW-1185">Reference proteome</keyword>
<evidence type="ECO:0000256" key="2">
    <source>
        <dbReference type="ARBA" id="ARBA00022448"/>
    </source>
</evidence>
<feature type="transmembrane region" description="Helical" evidence="6">
    <location>
        <begin position="347"/>
        <end position="364"/>
    </location>
</feature>
<feature type="transmembrane region" description="Helical" evidence="6">
    <location>
        <begin position="99"/>
        <end position="117"/>
    </location>
</feature>
<accession>A0A5Q0C873</accession>
<evidence type="ECO:0000313" key="8">
    <source>
        <dbReference type="EMBL" id="QFY61505.1"/>
    </source>
</evidence>
<keyword evidence="3 6" id="KW-0812">Transmembrane</keyword>
<protein>
    <submittedName>
        <fullName evidence="8">Arsenite efflux MFS transporter ArsK</fullName>
    </submittedName>
</protein>
<comment type="subcellular location">
    <subcellularLocation>
        <location evidence="1">Membrane</location>
        <topology evidence="1">Multi-pass membrane protein</topology>
    </subcellularLocation>
</comment>
<keyword evidence="5 6" id="KW-0472">Membrane</keyword>
<evidence type="ECO:0000256" key="4">
    <source>
        <dbReference type="ARBA" id="ARBA00022989"/>
    </source>
</evidence>
<dbReference type="InterPro" id="IPR052983">
    <property type="entry name" value="MFS_Riboflavin_Transporter"/>
</dbReference>
<proteinExistence type="predicted"/>
<evidence type="ECO:0000256" key="5">
    <source>
        <dbReference type="ARBA" id="ARBA00023136"/>
    </source>
</evidence>
<organism evidence="8 9">
    <name type="scientific">Rhizobium grahamii</name>
    <dbReference type="NCBI Taxonomy" id="1120045"/>
    <lineage>
        <taxon>Bacteria</taxon>
        <taxon>Pseudomonadati</taxon>
        <taxon>Pseudomonadota</taxon>
        <taxon>Alphaproteobacteria</taxon>
        <taxon>Hyphomicrobiales</taxon>
        <taxon>Rhizobiaceae</taxon>
        <taxon>Rhizobium/Agrobacterium group</taxon>
        <taxon>Rhizobium</taxon>
    </lineage>
</organism>
<dbReference type="Gene3D" id="1.20.1250.20">
    <property type="entry name" value="MFS general substrate transporter like domains"/>
    <property type="match status" value="1"/>
</dbReference>
<keyword evidence="2" id="KW-0813">Transport</keyword>
<gene>
    <name evidence="8" type="primary">arsK</name>
    <name evidence="8" type="ORF">FZ934_14490</name>
</gene>
<feature type="domain" description="Major facilitator superfamily (MFS) profile" evidence="7">
    <location>
        <begin position="9"/>
        <end position="396"/>
    </location>
</feature>
<dbReference type="RefSeq" id="WP_153271626.1">
    <property type="nucleotide sequence ID" value="NZ_CP043498.1"/>
</dbReference>
<evidence type="ECO:0000256" key="1">
    <source>
        <dbReference type="ARBA" id="ARBA00004141"/>
    </source>
</evidence>
<sequence>MRDGRNAISLATISALGLTQVIGYGTLYYSFSILAPGMAKDLGVTLERVFGVFSVSLFVGGLSAPIIGKQMDRIGAATILTVGSLLSALTLALCAWSPSVAVFALAIVLVEISSGMVQYQAAFTALVESDPKTASRSIIYLTLIGGFASTIFWPISAALMGYLSWREIYLVFAALNLIVCMPLHFWMMRKGKAASANGAVREREQVIGAIPPEGRRGAMIVVSAAFAILGFTLASILAHMVPMLGSLGLGTAAVVIGSLFGPAQVLSRLINMIFGTRLSPPILAVISAALMVIGIVILGLSGSWLPGAVAFAICLGLGSGINSIAQGSLPLYLFGSDGYGAVTGKMAAARLALGAAAPFVFALAMEQFGIAISLFATAVLGMVGMAAFASVAMSAGRIHVLAAE</sequence>
<dbReference type="PROSITE" id="PS50850">
    <property type="entry name" value="MFS"/>
    <property type="match status" value="1"/>
</dbReference>
<reference evidence="8 9" key="1">
    <citation type="submission" date="2019-08" db="EMBL/GenBank/DDBJ databases">
        <title>Prosopis cineraria nodule microbiome.</title>
        <authorList>
            <person name="Ali R."/>
            <person name="Chaluvadi S.R."/>
            <person name="Wang X."/>
        </authorList>
    </citation>
    <scope>NUCLEOTIDE SEQUENCE [LARGE SCALE GENOMIC DNA]</scope>
    <source>
        <strain evidence="8 9">BG7</strain>
    </source>
</reference>
<feature type="transmembrane region" description="Helical" evidence="6">
    <location>
        <begin position="282"/>
        <end position="302"/>
    </location>
</feature>
<dbReference type="InterPro" id="IPR011701">
    <property type="entry name" value="MFS"/>
</dbReference>
<dbReference type="Proteomes" id="UP000326881">
    <property type="component" value="Chromosome"/>
</dbReference>
<dbReference type="GO" id="GO:0022857">
    <property type="term" value="F:transmembrane transporter activity"/>
    <property type="evidence" value="ECO:0007669"/>
    <property type="project" value="InterPro"/>
</dbReference>
<evidence type="ECO:0000259" key="7">
    <source>
        <dbReference type="PROSITE" id="PS50850"/>
    </source>
</evidence>
<feature type="transmembrane region" description="Helical" evidence="6">
    <location>
        <begin position="138"/>
        <end position="162"/>
    </location>
</feature>
<dbReference type="GO" id="GO:0016020">
    <property type="term" value="C:membrane"/>
    <property type="evidence" value="ECO:0007669"/>
    <property type="project" value="UniProtKB-SubCell"/>
</dbReference>
<dbReference type="AlphaFoldDB" id="A0A5Q0C873"/>
<keyword evidence="4 6" id="KW-1133">Transmembrane helix</keyword>
<name>A0A5Q0C873_9HYPH</name>
<dbReference type="PANTHER" id="PTHR43385:SF1">
    <property type="entry name" value="RIBOFLAVIN TRANSPORTER RIBJ"/>
    <property type="match status" value="1"/>
</dbReference>
<dbReference type="PANTHER" id="PTHR43385">
    <property type="entry name" value="RIBOFLAVIN TRANSPORTER RIBJ"/>
    <property type="match status" value="1"/>
</dbReference>
<dbReference type="EMBL" id="CP043498">
    <property type="protein sequence ID" value="QFY61505.1"/>
    <property type="molecule type" value="Genomic_DNA"/>
</dbReference>
<feature type="transmembrane region" description="Helical" evidence="6">
    <location>
        <begin position="168"/>
        <end position="187"/>
    </location>
</feature>
<feature type="transmembrane region" description="Helical" evidence="6">
    <location>
        <begin position="74"/>
        <end position="93"/>
    </location>
</feature>
<dbReference type="SUPFAM" id="SSF103473">
    <property type="entry name" value="MFS general substrate transporter"/>
    <property type="match status" value="1"/>
</dbReference>
<feature type="transmembrane region" description="Helical" evidence="6">
    <location>
        <begin position="7"/>
        <end position="29"/>
    </location>
</feature>